<accession>A0A8D9PGT5</accession>
<evidence type="ECO:0000256" key="6">
    <source>
        <dbReference type="ARBA" id="ARBA00023086"/>
    </source>
</evidence>
<protein>
    <recommendedName>
        <fullName evidence="1 9">Nucleoprotein</fullName>
        <shortName evidence="9">NP</shortName>
        <shortName evidence="9">Protein N</shortName>
    </recommendedName>
    <alternativeName>
        <fullName evidence="8 9">Nucleocapsid protein</fullName>
    </alternativeName>
</protein>
<keyword evidence="5 9" id="KW-0694">RNA-binding</keyword>
<keyword evidence="10" id="KW-0812">Transmembrane</keyword>
<comment type="function">
    <text evidence="9">Encapsidates the genome, protecting it from nucleases. The encapsidated genomic RNA is termed the nucleocapsid (NC) and serves as template for viral transcription and replication.</text>
</comment>
<evidence type="ECO:0000313" key="11">
    <source>
        <dbReference type="EMBL" id="DAF42328.1"/>
    </source>
</evidence>
<dbReference type="GO" id="GO:0019013">
    <property type="term" value="C:viral nucleocapsid"/>
    <property type="evidence" value="ECO:0007669"/>
    <property type="project" value="UniProtKB-UniRule"/>
</dbReference>
<keyword evidence="9" id="KW-1035">Host cytoplasm</keyword>
<dbReference type="GO" id="GO:0030430">
    <property type="term" value="C:host cell cytoplasm"/>
    <property type="evidence" value="ECO:0007669"/>
    <property type="project" value="UniProtKB-SubCell"/>
</dbReference>
<keyword evidence="4 9" id="KW-0946">Virion</keyword>
<dbReference type="Pfam" id="PF03216">
    <property type="entry name" value="Rhabdo_ncap_2"/>
    <property type="match status" value="1"/>
</dbReference>
<keyword evidence="2 9" id="KW-1139">Helical capsid protein</keyword>
<dbReference type="GO" id="GO:1990904">
    <property type="term" value="C:ribonucleoprotein complex"/>
    <property type="evidence" value="ECO:0007669"/>
    <property type="project" value="UniProtKB-UniRule"/>
</dbReference>
<dbReference type="Proteomes" id="UP001161604">
    <property type="component" value="Segment"/>
</dbReference>
<comment type="subunit">
    <text evidence="9">Homomultimerizes to form the nucleocapsid. Binds to viral genomic RNA.</text>
</comment>
<feature type="transmembrane region" description="Helical" evidence="10">
    <location>
        <begin position="263"/>
        <end position="286"/>
    </location>
</feature>
<reference evidence="11" key="1">
    <citation type="journal article" date="2021" name="J. Anim. Genet.">
        <title>Illuminating the plant rhabdovirus landscape through metatranscriptomics data.</title>
        <authorList>
            <person name="Bejerman N."/>
            <person name="Dietzgen R.G."/>
            <person name="Debat H."/>
        </authorList>
    </citation>
    <scope>NUCLEOTIDE SEQUENCE</scope>
</reference>
<evidence type="ECO:0000256" key="9">
    <source>
        <dbReference type="RuleBase" id="RU369108"/>
    </source>
</evidence>
<keyword evidence="3 9" id="KW-0167">Capsid protein</keyword>
<comment type="subcellular location">
    <subcellularLocation>
        <location evidence="9">Virion</location>
    </subcellularLocation>
    <subcellularLocation>
        <location evidence="9">Host cytoplasm</location>
    </subcellularLocation>
</comment>
<comment type="similarity">
    <text evidence="9">Belongs to the cytorhabdovirus nucleocapsid protein family.</text>
</comment>
<dbReference type="KEGG" id="vg:80541017"/>
<evidence type="ECO:0000256" key="2">
    <source>
        <dbReference type="ARBA" id="ARBA00022497"/>
    </source>
</evidence>
<keyword evidence="6 9" id="KW-0543">Viral nucleoprotein</keyword>
<proteinExistence type="inferred from homology"/>
<evidence type="ECO:0000313" key="12">
    <source>
        <dbReference type="Proteomes" id="UP001161604"/>
    </source>
</evidence>
<keyword evidence="12" id="KW-1185">Reference proteome</keyword>
<organism evidence="11 12">
    <name type="scientific">Gymnadenia densiflora virus 1</name>
    <dbReference type="NCBI Taxonomy" id="3070916"/>
    <lineage>
        <taxon>Viruses</taxon>
        <taxon>Riboviria</taxon>
        <taxon>Orthornavirae</taxon>
        <taxon>Negarnaviricota</taxon>
        <taxon>Haploviricotina</taxon>
        <taxon>Monjiviricetes</taxon>
        <taxon>Mononegavirales</taxon>
        <taxon>Rhabdoviridae</taxon>
        <taxon>Betarhabdovirinae</taxon>
        <taxon>Gammacytorhabdovirus</taxon>
        <taxon>Gammacytorhabdovirus gymnadeniae</taxon>
        <taxon>Cytorhabdovirus orchidaceae</taxon>
    </lineage>
</organism>
<sequence length="444" mass="49021">MSHRVVDVAALVTYDEFVTGDDNVGLQTEPPKDWDDIYFGMIPIWGDLPLPDDQILTVGGEFIQELTLGNITIKTAIKGLRLSLSLKSMNPSNTRNLIIPPIRPAQATATMLANDPLPELDSFSNQSFYILAQQAVGEQQQTALMLPGSNPAPNQDNTQVVLPEADSNKALMTSYAFLATYLMKLLVKNPSNVFLGITNMKEKYNSFYGPSRLINLFSCTLVQLIAYRGALLSQSQIGTSYTVAVAQTHQIQYLTLNQQEQGVLSYLCFLPFAYTGMHAYTMMISLRSFSNMPLGKLLTLFYSDMTVLALRKIADIVKNHERTVSNPNRSVLFRYCAPWAPNYFFDVRSKNCPHLIFTIATVWNKLKDPTEASDPLKIASIDQVSASMRKSLEKAGAIIANTLKKNMLAGIGASPAFIMALEEEEAEEAPGINWGGVAGIPEQI</sequence>
<evidence type="ECO:0000256" key="10">
    <source>
        <dbReference type="SAM" id="Phobius"/>
    </source>
</evidence>
<evidence type="ECO:0000256" key="5">
    <source>
        <dbReference type="ARBA" id="ARBA00022884"/>
    </source>
</evidence>
<dbReference type="EMBL" id="BK014305">
    <property type="protein sequence ID" value="DAF42328.1"/>
    <property type="molecule type" value="Viral_cRNA"/>
</dbReference>
<keyword evidence="7 9" id="KW-0687">Ribonucleoprotein</keyword>
<dbReference type="GO" id="GO:0019029">
    <property type="term" value="C:helical viral capsid"/>
    <property type="evidence" value="ECO:0007669"/>
    <property type="project" value="UniProtKB-UniRule"/>
</dbReference>
<evidence type="ECO:0000256" key="4">
    <source>
        <dbReference type="ARBA" id="ARBA00022844"/>
    </source>
</evidence>
<dbReference type="GeneID" id="80541017"/>
<evidence type="ECO:0000256" key="7">
    <source>
        <dbReference type="ARBA" id="ARBA00023274"/>
    </source>
</evidence>
<keyword evidence="10" id="KW-1133">Transmembrane helix</keyword>
<keyword evidence="10" id="KW-0472">Membrane</keyword>
<evidence type="ECO:0000256" key="1">
    <source>
        <dbReference type="ARBA" id="ARBA00014389"/>
    </source>
</evidence>
<dbReference type="GO" id="GO:0003723">
    <property type="term" value="F:RNA binding"/>
    <property type="evidence" value="ECO:0007669"/>
    <property type="project" value="UniProtKB-UniRule"/>
</dbReference>
<dbReference type="RefSeq" id="YP_010802288.1">
    <property type="nucleotide sequence ID" value="NC_076978.1"/>
</dbReference>
<reference evidence="11" key="2">
    <citation type="journal article" date="2021" name="Viruses">
        <title>Illuminating the Plant Rhabdovirus Landscape through Metatranscriptomics Data.</title>
        <authorList>
            <person name="Bejerman N."/>
            <person name="Dietzgen R.G."/>
            <person name="Debat H."/>
        </authorList>
    </citation>
    <scope>NUCLEOTIDE SEQUENCE</scope>
</reference>
<dbReference type="InterPro" id="IPR004902">
    <property type="entry name" value="Rhabdo_ncap_2"/>
</dbReference>
<evidence type="ECO:0000256" key="3">
    <source>
        <dbReference type="ARBA" id="ARBA00022561"/>
    </source>
</evidence>
<evidence type="ECO:0000256" key="8">
    <source>
        <dbReference type="ARBA" id="ARBA00033344"/>
    </source>
</evidence>
<name>A0A8D9PGT5_9RHAB</name>